<dbReference type="SMART" id="SM00320">
    <property type="entry name" value="WD40"/>
    <property type="match status" value="5"/>
</dbReference>
<feature type="repeat" description="WD" evidence="5">
    <location>
        <begin position="314"/>
        <end position="349"/>
    </location>
</feature>
<comment type="subcellular location">
    <subcellularLocation>
        <location evidence="1">Nucleus</location>
    </subcellularLocation>
</comment>
<feature type="compositionally biased region" description="Basic and acidic residues" evidence="6">
    <location>
        <begin position="36"/>
        <end position="49"/>
    </location>
</feature>
<dbReference type="PROSITE" id="PS00678">
    <property type="entry name" value="WD_REPEATS_1"/>
    <property type="match status" value="1"/>
</dbReference>
<dbReference type="EMBL" id="CP056068">
    <property type="protein sequence ID" value="UKJ90634.1"/>
    <property type="molecule type" value="Genomic_DNA"/>
</dbReference>
<dbReference type="PANTHER" id="PTHR45903:SF1">
    <property type="entry name" value="GLUTAMATE-RICH WD REPEAT-CONTAINING PROTEIN 1"/>
    <property type="match status" value="1"/>
</dbReference>
<dbReference type="InterPro" id="IPR036322">
    <property type="entry name" value="WD40_repeat_dom_sf"/>
</dbReference>
<name>A0A976QTU5_THEOR</name>
<evidence type="ECO:0000313" key="10">
    <source>
        <dbReference type="Proteomes" id="UP000244803"/>
    </source>
</evidence>
<gene>
    <name evidence="9" type="ORF">MACJ_001568</name>
</gene>
<dbReference type="Pfam" id="PF12265">
    <property type="entry name" value="CAF1C_H4-bd"/>
    <property type="match status" value="1"/>
</dbReference>
<dbReference type="InterPro" id="IPR022052">
    <property type="entry name" value="Histone-bd_RBBP4-like_N"/>
</dbReference>
<keyword evidence="3" id="KW-0677">Repeat</keyword>
<keyword evidence="2 5" id="KW-0853">WD repeat</keyword>
<organism evidence="9 10">
    <name type="scientific">Theileria orientalis</name>
    <dbReference type="NCBI Taxonomy" id="68886"/>
    <lineage>
        <taxon>Eukaryota</taxon>
        <taxon>Sar</taxon>
        <taxon>Alveolata</taxon>
        <taxon>Apicomplexa</taxon>
        <taxon>Aconoidasida</taxon>
        <taxon>Piroplasmida</taxon>
        <taxon>Theileriidae</taxon>
        <taxon>Theileria</taxon>
    </lineage>
</organism>
<dbReference type="InterPro" id="IPR019775">
    <property type="entry name" value="WD40_repeat_CS"/>
</dbReference>
<dbReference type="AlphaFoldDB" id="A0A976QTU5"/>
<protein>
    <recommendedName>
        <fullName evidence="11">Histone-binding protein RBBP4 N-terminal domain-containing protein</fullName>
    </recommendedName>
</protein>
<dbReference type="SUPFAM" id="SSF50978">
    <property type="entry name" value="WD40 repeat-like"/>
    <property type="match status" value="1"/>
</dbReference>
<evidence type="ECO:0000313" key="9">
    <source>
        <dbReference type="EMBL" id="UKJ90634.1"/>
    </source>
</evidence>
<reference evidence="9" key="1">
    <citation type="submission" date="2022-07" db="EMBL/GenBank/DDBJ databases">
        <title>Evaluation of T. orientalis genome assembly methods using nanopore sequencing and analysis of variation between genomes.</title>
        <authorList>
            <person name="Yam J."/>
            <person name="Micallef M.L."/>
            <person name="Liu M."/>
            <person name="Djordjevic S.P."/>
            <person name="Bogema D.R."/>
            <person name="Jenkins C."/>
        </authorList>
    </citation>
    <scope>NUCLEOTIDE SEQUENCE</scope>
    <source>
        <strain evidence="9">Fish Creek</strain>
    </source>
</reference>
<accession>A0A976QTU5</accession>
<evidence type="ECO:0000259" key="8">
    <source>
        <dbReference type="Pfam" id="PF23760"/>
    </source>
</evidence>
<evidence type="ECO:0000256" key="6">
    <source>
        <dbReference type="SAM" id="MobiDB-lite"/>
    </source>
</evidence>
<dbReference type="PROSITE" id="PS50082">
    <property type="entry name" value="WD_REPEATS_2"/>
    <property type="match status" value="2"/>
</dbReference>
<dbReference type="InterPro" id="IPR051972">
    <property type="entry name" value="Glutamate-rich_WD_repeat"/>
</dbReference>
<evidence type="ECO:0000256" key="5">
    <source>
        <dbReference type="PROSITE-ProRule" id="PRU00221"/>
    </source>
</evidence>
<dbReference type="Gene3D" id="2.130.10.10">
    <property type="entry name" value="YVTN repeat-like/Quinoprotein amine dehydrogenase"/>
    <property type="match status" value="1"/>
</dbReference>
<dbReference type="Proteomes" id="UP000244803">
    <property type="component" value="Chromosome 2"/>
</dbReference>
<dbReference type="PROSITE" id="PS50294">
    <property type="entry name" value="WD_REPEATS_REGION"/>
    <property type="match status" value="1"/>
</dbReference>
<evidence type="ECO:0000256" key="2">
    <source>
        <dbReference type="ARBA" id="ARBA00022574"/>
    </source>
</evidence>
<evidence type="ECO:0008006" key="11">
    <source>
        <dbReference type="Google" id="ProtNLM"/>
    </source>
</evidence>
<feature type="repeat" description="WD" evidence="5">
    <location>
        <begin position="358"/>
        <end position="400"/>
    </location>
</feature>
<feature type="domain" description="DDB1- and CUL4-associated factor 12 beta-propeller" evidence="8">
    <location>
        <begin position="301"/>
        <end position="420"/>
    </location>
</feature>
<proteinExistence type="predicted"/>
<feature type="compositionally biased region" description="Acidic residues" evidence="6">
    <location>
        <begin position="22"/>
        <end position="34"/>
    </location>
</feature>
<dbReference type="InterPro" id="IPR001680">
    <property type="entry name" value="WD40_rpt"/>
</dbReference>
<evidence type="ECO:0000256" key="1">
    <source>
        <dbReference type="ARBA" id="ARBA00004123"/>
    </source>
</evidence>
<dbReference type="GO" id="GO:0042254">
    <property type="term" value="P:ribosome biogenesis"/>
    <property type="evidence" value="ECO:0007669"/>
    <property type="project" value="TreeGrafter"/>
</dbReference>
<dbReference type="InterPro" id="IPR015943">
    <property type="entry name" value="WD40/YVTN_repeat-like_dom_sf"/>
</dbReference>
<feature type="domain" description="Histone-binding protein RBBP4-like N-terminal" evidence="7">
    <location>
        <begin position="75"/>
        <end position="144"/>
    </location>
</feature>
<dbReference type="InterPro" id="IPR056151">
    <property type="entry name" value="Beta-prop_DCAF12"/>
</dbReference>
<evidence type="ECO:0000256" key="4">
    <source>
        <dbReference type="ARBA" id="ARBA00023242"/>
    </source>
</evidence>
<dbReference type="Pfam" id="PF00400">
    <property type="entry name" value="WD40"/>
    <property type="match status" value="1"/>
</dbReference>
<evidence type="ECO:0000256" key="3">
    <source>
        <dbReference type="ARBA" id="ARBA00022737"/>
    </source>
</evidence>
<dbReference type="PANTHER" id="PTHR45903">
    <property type="entry name" value="GLUTAMATE-RICH WD REPEAT-CONTAINING PROTEIN 1"/>
    <property type="match status" value="1"/>
</dbReference>
<keyword evidence="4" id="KW-0539">Nucleus</keyword>
<dbReference type="Pfam" id="PF23760">
    <property type="entry name" value="Beta-prop_DCAF12"/>
    <property type="match status" value="1"/>
</dbReference>
<sequence>MASDMLSDSSDDDTSTSKLDEDGSDNDIIEDSSDDSSGKEYSEDLKPDAADIEDESSLDLKTEVWRNDLRPLESDEHLELSPGCYDMLHRITLDWSCLSFDILKDDLGACRVNFPMECYVVSGTQPGTNREMDSQIHVMRWSNITKNFGELNEDLEEDEEDCLFKISSIKHKGIVNRIRSCPQSSRLVCSLSANRNVYIWDIQKQLNQVKSENDSKDTNKSTPLYIGKLHSNEGYAVGWSPLTTGLLATGDCDGTLVCYEPVEGGWKDSQLLHFGTSVEDIRWSYTDANMLLAACCDGKVKLVDVRDRKVSSEITVTNADVNAISINPVDNNLVLTGAEDGTVKIYDLRFPEAHLSNLKWHNKAITSVDWHPLDSSVCAASSRDDSVSIWDVSIESETNVNEGDVPQQMLFLHMDQQEITELMFHRNIPGVVITTALDGFNIFKTVNVD</sequence>
<feature type="region of interest" description="Disordered" evidence="6">
    <location>
        <begin position="1"/>
        <end position="53"/>
    </location>
</feature>
<evidence type="ECO:0000259" key="7">
    <source>
        <dbReference type="Pfam" id="PF12265"/>
    </source>
</evidence>
<dbReference type="GO" id="GO:0005730">
    <property type="term" value="C:nucleolus"/>
    <property type="evidence" value="ECO:0007669"/>
    <property type="project" value="TreeGrafter"/>
</dbReference>
<dbReference type="OrthoDB" id="2161379at2759"/>